<protein>
    <submittedName>
        <fullName evidence="2">Transposase</fullName>
    </submittedName>
</protein>
<dbReference type="AlphaFoldDB" id="A0A8S0XTU5"/>
<accession>A0A8S0XTU5</accession>
<dbReference type="GO" id="GO:0006313">
    <property type="term" value="P:DNA transposition"/>
    <property type="evidence" value="ECO:0007669"/>
    <property type="project" value="InterPro"/>
</dbReference>
<proteinExistence type="predicted"/>
<dbReference type="RefSeq" id="WP_174626811.1">
    <property type="nucleotide sequence ID" value="NZ_CADCXN010000086.1"/>
</dbReference>
<comment type="caution">
    <text evidence="2">The sequence shown here is derived from an EMBL/GenBank/DDBJ whole genome shotgun (WGS) entry which is preliminary data.</text>
</comment>
<dbReference type="GO" id="GO:0004803">
    <property type="term" value="F:transposase activity"/>
    <property type="evidence" value="ECO:0007669"/>
    <property type="project" value="InterPro"/>
</dbReference>
<feature type="domain" description="Transposase IS4-like" evidence="1">
    <location>
        <begin position="6"/>
        <end position="83"/>
    </location>
</feature>
<dbReference type="Proteomes" id="UP000494216">
    <property type="component" value="Unassembled WGS sequence"/>
</dbReference>
<keyword evidence="3" id="KW-1185">Reference proteome</keyword>
<reference evidence="2 3" key="1">
    <citation type="submission" date="2020-02" db="EMBL/GenBank/DDBJ databases">
        <authorList>
            <person name="Hogendoorn C."/>
        </authorList>
    </citation>
    <scope>NUCLEOTIDE SEQUENCE [LARGE SCALE GENOMIC DNA]</scope>
    <source>
        <strain evidence="2">METHB21</strain>
    </source>
</reference>
<organism evidence="2 3">
    <name type="scientific">Candidatus Methylobacter favarea</name>
    <dbReference type="NCBI Taxonomy" id="2707345"/>
    <lineage>
        <taxon>Bacteria</taxon>
        <taxon>Pseudomonadati</taxon>
        <taxon>Pseudomonadota</taxon>
        <taxon>Gammaproteobacteria</taxon>
        <taxon>Methylococcales</taxon>
        <taxon>Methylococcaceae</taxon>
        <taxon>Methylobacter</taxon>
    </lineage>
</organism>
<evidence type="ECO:0000313" key="3">
    <source>
        <dbReference type="Proteomes" id="UP000494216"/>
    </source>
</evidence>
<dbReference type="GO" id="GO:0003677">
    <property type="term" value="F:DNA binding"/>
    <property type="evidence" value="ECO:0007669"/>
    <property type="project" value="InterPro"/>
</dbReference>
<evidence type="ECO:0000313" key="2">
    <source>
        <dbReference type="EMBL" id="CAA9892008.1"/>
    </source>
</evidence>
<evidence type="ECO:0000259" key="1">
    <source>
        <dbReference type="Pfam" id="PF01609"/>
    </source>
</evidence>
<gene>
    <name evidence="2" type="ORF">METHB2_550027</name>
</gene>
<sequence length="126" mass="14038">MPSADGFIQGYNAQAAVDIDSILIITVLLTQYTNDKQQVEPMLSQLKALQDNFGKPETLLADYDYFSNNNIQACMKQKITPLILCGREAHHLPLEQCLRLDAPEPETADTLVKMDWKLKTQSGGAL</sequence>
<dbReference type="EMBL" id="CADCXN010000086">
    <property type="protein sequence ID" value="CAA9892008.1"/>
    <property type="molecule type" value="Genomic_DNA"/>
</dbReference>
<dbReference type="InterPro" id="IPR002559">
    <property type="entry name" value="Transposase_11"/>
</dbReference>
<name>A0A8S0XTU5_9GAMM</name>
<dbReference type="Pfam" id="PF01609">
    <property type="entry name" value="DDE_Tnp_1"/>
    <property type="match status" value="1"/>
</dbReference>